<comment type="caution">
    <text evidence="2">The sequence shown here is derived from an EMBL/GenBank/DDBJ whole genome shotgun (WGS) entry which is preliminary data.</text>
</comment>
<evidence type="ECO:0000313" key="2">
    <source>
        <dbReference type="EMBL" id="KAF7918543.1"/>
    </source>
</evidence>
<feature type="domain" description="Heterokaryon incompatibility" evidence="1">
    <location>
        <begin position="176"/>
        <end position="332"/>
    </location>
</feature>
<dbReference type="RefSeq" id="XP_038806346.1">
    <property type="nucleotide sequence ID" value="XM_038957407.1"/>
</dbReference>
<dbReference type="PANTHER" id="PTHR33112">
    <property type="entry name" value="DOMAIN PROTEIN, PUTATIVE-RELATED"/>
    <property type="match status" value="1"/>
</dbReference>
<dbReference type="InterPro" id="IPR010730">
    <property type="entry name" value="HET"/>
</dbReference>
<dbReference type="Pfam" id="PF06985">
    <property type="entry name" value="HET"/>
    <property type="match status" value="1"/>
</dbReference>
<name>A0ABQ7IB81_9HELO</name>
<organism evidence="2 3">
    <name type="scientific">Botrytis deweyae</name>
    <dbReference type="NCBI Taxonomy" id="2478750"/>
    <lineage>
        <taxon>Eukaryota</taxon>
        <taxon>Fungi</taxon>
        <taxon>Dikarya</taxon>
        <taxon>Ascomycota</taxon>
        <taxon>Pezizomycotina</taxon>
        <taxon>Leotiomycetes</taxon>
        <taxon>Helotiales</taxon>
        <taxon>Sclerotiniaceae</taxon>
        <taxon>Botrytis</taxon>
    </lineage>
</organism>
<accession>A0ABQ7IB81</accession>
<gene>
    <name evidence="2" type="ORF">EAE98_009786</name>
</gene>
<protein>
    <recommendedName>
        <fullName evidence="1">Heterokaryon incompatibility domain-containing protein</fullName>
    </recommendedName>
</protein>
<dbReference type="PANTHER" id="PTHR33112:SF16">
    <property type="entry name" value="HETEROKARYON INCOMPATIBILITY DOMAIN-CONTAINING PROTEIN"/>
    <property type="match status" value="1"/>
</dbReference>
<reference evidence="2 3" key="1">
    <citation type="journal article" date="2020" name="Genome Biol. Evol.">
        <title>Comparative genomics of Sclerotiniaceae.</title>
        <authorList>
            <person name="Valero Jimenez C.A."/>
            <person name="Steentjes M."/>
            <person name="Scholten O.E."/>
            <person name="Van Kan J.A.L."/>
        </authorList>
    </citation>
    <scope>NUCLEOTIDE SEQUENCE [LARGE SCALE GENOMIC DNA]</scope>
    <source>
        <strain evidence="2 3">B1</strain>
    </source>
</reference>
<evidence type="ECO:0000313" key="3">
    <source>
        <dbReference type="Proteomes" id="UP000783213"/>
    </source>
</evidence>
<dbReference type="EMBL" id="RCSX01000030">
    <property type="protein sequence ID" value="KAF7918543.1"/>
    <property type="molecule type" value="Genomic_DNA"/>
</dbReference>
<keyword evidence="3" id="KW-1185">Reference proteome</keyword>
<proteinExistence type="predicted"/>
<evidence type="ECO:0000259" key="1">
    <source>
        <dbReference type="Pfam" id="PF06985"/>
    </source>
</evidence>
<dbReference type="Proteomes" id="UP000783213">
    <property type="component" value="Unassembled WGS sequence"/>
</dbReference>
<sequence>MVSRRDALPCFTSVPTHDSVCQACEILQLIAPYGDLSLELLCTSATGSCQTCRLLYLALLQIFGPSIFTKEYCVYKDGNNLRLSYKRNDESGIFLYTLSGHTQSSSPLVYIGRDVRPRRTSYAAIIQDWIGTCRDTHTECIPTGIGVALPKRLLDVGHAGSDQIRLETKLPKSGQYLALSHCWGGGVPIKTLRENLHAMEEVIRFLDLPKTFQDAVTVTKDLGQRYLWIDALFIIQNDPEDWEKESGNMAAIYQNAYLVIGADMAANSEAGFLDPLQGGWHKDGKPIAFVESESTTIYARYYDDHSQLCAMFPTIYGYEDSPLSKRAWTLQEQILAPRMVHFGKREIMWECNSGMFCECMQMDSNMKLQTERVAYLASLNSYPPDKYKTWYKVVNQIMTRSITKRDDIFPALSGLAQQFTDHGAGRYLAGLWLKDLPQGLLWWREYEGERCASSDRAPSWSWASIEDNEQVYHYTDGKLDYTQRLDPVYARVLEAEIEFKGNNLFGAVVSGHLTIYAPLMEVTWKRWFTLEPVRQFSKAPKLSPYFDYKHNLDVSVKLHCLFIGEMSLGGSRTRGLILRKLEDSSESTFKRIGLFQCDSGAKEQFSPALTEETVIIV</sequence>
<dbReference type="GeneID" id="62236557"/>